<dbReference type="Proteomes" id="UP000821845">
    <property type="component" value="Chromosome 2"/>
</dbReference>
<accession>A0ACB7SUS1</accession>
<name>A0ACB7SUS1_HYAAI</name>
<protein>
    <submittedName>
        <fullName evidence="1">Uncharacterized protein</fullName>
    </submittedName>
</protein>
<reference evidence="1" key="1">
    <citation type="submission" date="2020-05" db="EMBL/GenBank/DDBJ databases">
        <title>Large-scale comparative analyses of tick genomes elucidate their genetic diversity and vector capacities.</title>
        <authorList>
            <person name="Jia N."/>
            <person name="Wang J."/>
            <person name="Shi W."/>
            <person name="Du L."/>
            <person name="Sun Y."/>
            <person name="Zhan W."/>
            <person name="Jiang J."/>
            <person name="Wang Q."/>
            <person name="Zhang B."/>
            <person name="Ji P."/>
            <person name="Sakyi L.B."/>
            <person name="Cui X."/>
            <person name="Yuan T."/>
            <person name="Jiang B."/>
            <person name="Yang W."/>
            <person name="Lam T.T.-Y."/>
            <person name="Chang Q."/>
            <person name="Ding S."/>
            <person name="Wang X."/>
            <person name="Zhu J."/>
            <person name="Ruan X."/>
            <person name="Zhao L."/>
            <person name="Wei J."/>
            <person name="Que T."/>
            <person name="Du C."/>
            <person name="Cheng J."/>
            <person name="Dai P."/>
            <person name="Han X."/>
            <person name="Huang E."/>
            <person name="Gao Y."/>
            <person name="Liu J."/>
            <person name="Shao H."/>
            <person name="Ye R."/>
            <person name="Li L."/>
            <person name="Wei W."/>
            <person name="Wang X."/>
            <person name="Wang C."/>
            <person name="Yang T."/>
            <person name="Huo Q."/>
            <person name="Li W."/>
            <person name="Guo W."/>
            <person name="Chen H."/>
            <person name="Zhou L."/>
            <person name="Ni X."/>
            <person name="Tian J."/>
            <person name="Zhou Y."/>
            <person name="Sheng Y."/>
            <person name="Liu T."/>
            <person name="Pan Y."/>
            <person name="Xia L."/>
            <person name="Li J."/>
            <person name="Zhao F."/>
            <person name="Cao W."/>
        </authorList>
    </citation>
    <scope>NUCLEOTIDE SEQUENCE</scope>
    <source>
        <strain evidence="1">Hyas-2018</strain>
    </source>
</reference>
<sequence length="358" mass="41554">MIMGLSSQAAEREDNVIVEDLRGRVFGPLEFSRRDLMAVNIQRGRDHAIPDYKTARRLLGLKPDFNTFSEMGRDISPMLYRENPKLFDEVLPELYGNSTDNVDMWVGGLLETSDRPGPLFQTIIRDQFRRIRDGDRFWFENNGTGSRVEDCTRLKTFDYFSESEISYALTFLGLALFAVGCVLLLMFLADRRRRLVAEERKKLNRRRSRSGAKDTAILREWQGPRQGYRSVVARLMPEKKSLVMTNAASGAPLRSIDFAKVQSVVMQVASSKRRHILMIRVPKEYDLVLKFDALDDMESFVQRVEEFLGNIGVGRERRQLEESVLLREAITLEHRKQQLDKFFRVVFAQVRTKEPDMW</sequence>
<evidence type="ECO:0000313" key="2">
    <source>
        <dbReference type="Proteomes" id="UP000821845"/>
    </source>
</evidence>
<evidence type="ECO:0000313" key="1">
    <source>
        <dbReference type="EMBL" id="KAH6937563.1"/>
    </source>
</evidence>
<proteinExistence type="predicted"/>
<gene>
    <name evidence="1" type="ORF">HPB50_001716</name>
</gene>
<keyword evidence="2" id="KW-1185">Reference proteome</keyword>
<comment type="caution">
    <text evidence="1">The sequence shown here is derived from an EMBL/GenBank/DDBJ whole genome shotgun (WGS) entry which is preliminary data.</text>
</comment>
<dbReference type="EMBL" id="CM023482">
    <property type="protein sequence ID" value="KAH6937563.1"/>
    <property type="molecule type" value="Genomic_DNA"/>
</dbReference>
<organism evidence="1 2">
    <name type="scientific">Hyalomma asiaticum</name>
    <name type="common">Tick</name>
    <dbReference type="NCBI Taxonomy" id="266040"/>
    <lineage>
        <taxon>Eukaryota</taxon>
        <taxon>Metazoa</taxon>
        <taxon>Ecdysozoa</taxon>
        <taxon>Arthropoda</taxon>
        <taxon>Chelicerata</taxon>
        <taxon>Arachnida</taxon>
        <taxon>Acari</taxon>
        <taxon>Parasitiformes</taxon>
        <taxon>Ixodida</taxon>
        <taxon>Ixodoidea</taxon>
        <taxon>Ixodidae</taxon>
        <taxon>Hyalomminae</taxon>
        <taxon>Hyalomma</taxon>
    </lineage>
</organism>